<dbReference type="EMBL" id="JADOEL010000016">
    <property type="protein sequence ID" value="MBF8179203.1"/>
    <property type="molecule type" value="Genomic_DNA"/>
</dbReference>
<dbReference type="Proteomes" id="UP000657372">
    <property type="component" value="Unassembled WGS sequence"/>
</dbReference>
<evidence type="ECO:0000313" key="3">
    <source>
        <dbReference type="Proteomes" id="UP000657372"/>
    </source>
</evidence>
<evidence type="ECO:0000313" key="2">
    <source>
        <dbReference type="EMBL" id="MBF8179203.1"/>
    </source>
</evidence>
<feature type="transmembrane region" description="Helical" evidence="1">
    <location>
        <begin position="52"/>
        <end position="73"/>
    </location>
</feature>
<gene>
    <name evidence="2" type="ORF">IXC47_16080</name>
</gene>
<protein>
    <submittedName>
        <fullName evidence="2">Uncharacterized protein</fullName>
    </submittedName>
</protein>
<evidence type="ECO:0000256" key="1">
    <source>
        <dbReference type="SAM" id="Phobius"/>
    </source>
</evidence>
<keyword evidence="3" id="KW-1185">Reference proteome</keyword>
<comment type="caution">
    <text evidence="2">The sequence shown here is derived from an EMBL/GenBank/DDBJ whole genome shotgun (WGS) entry which is preliminary data.</text>
</comment>
<name>A0ABS0EZ25_9BURK</name>
<dbReference type="RefSeq" id="WP_175626344.1">
    <property type="nucleotide sequence ID" value="NZ_JADOEL010000016.1"/>
</dbReference>
<proteinExistence type="predicted"/>
<reference evidence="2 3" key="1">
    <citation type="submission" date="2020-11" db="EMBL/GenBank/DDBJ databases">
        <title>WGS of Herminiimonas contaminans strain Marseille-Q4544 isolated from planarians Schmidtea mediterranea.</title>
        <authorList>
            <person name="Kangale L."/>
        </authorList>
    </citation>
    <scope>NUCLEOTIDE SEQUENCE [LARGE SCALE GENOMIC DNA]</scope>
    <source>
        <strain evidence="2 3">Marseille-Q4544</strain>
    </source>
</reference>
<accession>A0ABS0EZ25</accession>
<organism evidence="2 3">
    <name type="scientific">Herminiimonas contaminans</name>
    <dbReference type="NCBI Taxonomy" id="1111140"/>
    <lineage>
        <taxon>Bacteria</taxon>
        <taxon>Pseudomonadati</taxon>
        <taxon>Pseudomonadota</taxon>
        <taxon>Betaproteobacteria</taxon>
        <taxon>Burkholderiales</taxon>
        <taxon>Oxalobacteraceae</taxon>
        <taxon>Herminiimonas</taxon>
    </lineage>
</organism>
<keyword evidence="1" id="KW-1133">Transmembrane helix</keyword>
<feature type="transmembrane region" description="Helical" evidence="1">
    <location>
        <begin position="12"/>
        <end position="32"/>
    </location>
</feature>
<feature type="transmembrane region" description="Helical" evidence="1">
    <location>
        <begin position="114"/>
        <end position="134"/>
    </location>
</feature>
<keyword evidence="1" id="KW-0472">Membrane</keyword>
<feature type="transmembrane region" description="Helical" evidence="1">
    <location>
        <begin position="85"/>
        <end position="108"/>
    </location>
</feature>
<keyword evidence="1" id="KW-0812">Transmembrane</keyword>
<sequence length="144" mass="15903">MAYYRYSGLQKGALITAAVVLCAFQILLWGIFSSIAIQTLLRNPSILLGIPFWAIVVGGGYGLTTLGLMVFWIERYAAFGIPLHVRIGIIAGAMLSIYLLIDSVFSVLDLRNHLMALFVPLGPLTLLLICFFLITRLRKKISVT</sequence>